<organism evidence="2 3">
    <name type="scientific">Galemys pyrenaicus</name>
    <name type="common">Iberian desman</name>
    <name type="synonym">Pyrenean desman</name>
    <dbReference type="NCBI Taxonomy" id="202257"/>
    <lineage>
        <taxon>Eukaryota</taxon>
        <taxon>Metazoa</taxon>
        <taxon>Chordata</taxon>
        <taxon>Craniata</taxon>
        <taxon>Vertebrata</taxon>
        <taxon>Euteleostomi</taxon>
        <taxon>Mammalia</taxon>
        <taxon>Eutheria</taxon>
        <taxon>Laurasiatheria</taxon>
        <taxon>Eulipotyphla</taxon>
        <taxon>Talpidae</taxon>
        <taxon>Galemys</taxon>
    </lineage>
</organism>
<evidence type="ECO:0000256" key="1">
    <source>
        <dbReference type="SAM" id="MobiDB-lite"/>
    </source>
</evidence>
<feature type="region of interest" description="Disordered" evidence="1">
    <location>
        <begin position="180"/>
        <end position="219"/>
    </location>
</feature>
<comment type="caution">
    <text evidence="2">The sequence shown here is derived from an EMBL/GenBank/DDBJ whole genome shotgun (WGS) entry which is preliminary data.</text>
</comment>
<dbReference type="AlphaFoldDB" id="A0A8J6DP68"/>
<keyword evidence="3" id="KW-1185">Reference proteome</keyword>
<gene>
    <name evidence="2" type="ORF">J0S82_018650</name>
</gene>
<dbReference type="Proteomes" id="UP000700334">
    <property type="component" value="Unassembled WGS sequence"/>
</dbReference>
<feature type="compositionally biased region" description="Low complexity" evidence="1">
    <location>
        <begin position="209"/>
        <end position="219"/>
    </location>
</feature>
<protein>
    <submittedName>
        <fullName evidence="2">Uncharacterized protein</fullName>
    </submittedName>
</protein>
<evidence type="ECO:0000313" key="3">
    <source>
        <dbReference type="Proteomes" id="UP000700334"/>
    </source>
</evidence>
<proteinExistence type="predicted"/>
<feature type="compositionally biased region" description="Polar residues" evidence="1">
    <location>
        <begin position="15"/>
        <end position="31"/>
    </location>
</feature>
<feature type="region of interest" description="Disordered" evidence="1">
    <location>
        <begin position="246"/>
        <end position="401"/>
    </location>
</feature>
<accession>A0A8J6DP68</accession>
<name>A0A8J6DP68_GALPY</name>
<dbReference type="EMBL" id="JAGFMF010011769">
    <property type="protein sequence ID" value="KAG8513323.1"/>
    <property type="molecule type" value="Genomic_DNA"/>
</dbReference>
<reference evidence="2" key="1">
    <citation type="journal article" date="2021" name="Evol. Appl.">
        <title>The genome of the Pyrenean desman and the effects of bottlenecks and inbreeding on the genomic landscape of an endangered species.</title>
        <authorList>
            <person name="Escoda L."/>
            <person name="Castresana J."/>
        </authorList>
    </citation>
    <scope>NUCLEOTIDE SEQUENCE</scope>
    <source>
        <strain evidence="2">IBE-C5619</strain>
    </source>
</reference>
<feature type="compositionally biased region" description="Low complexity" evidence="1">
    <location>
        <begin position="347"/>
        <end position="359"/>
    </location>
</feature>
<sequence>MAASEDGSGCLVSRGRSQSDPSVLADSSTDAGENPAATKESKEPVVQPGADPPGGGDPGQKPARPVWACFGAVPYLEVWAPGDLHLAVGRALCLHLGSPLVSPYCPYCPAPSPPLRSAVLDTCLVLPLDTTLSHLADLVHPRVGLVPGQGSPASLQDEGQAEANLTLQEGQSQARCARSAGGVRSGLPAWPEEPMRVPRNLRKLDSPPRSRSLASPRCPCPAADRVAAGGDSADLPHLVVARGWGRQDAAPDPSGEPALGSCDAQALPGSRRQARLSWSPSSPGRELLATSPGLLGEALQGLDLPPPQDRNGVSAPRLQGLRPRALRTSGPLHGQPPRPQLSSPNQAPSEAWAWASPPAVSGRAGSATTPASRGSRPAAVLGADKLGPSPAGDAGCQHPRG</sequence>
<evidence type="ECO:0000313" key="2">
    <source>
        <dbReference type="EMBL" id="KAG8513323.1"/>
    </source>
</evidence>
<feature type="region of interest" description="Disordered" evidence="1">
    <location>
        <begin position="1"/>
        <end position="61"/>
    </location>
</feature>